<dbReference type="SUPFAM" id="SSF51735">
    <property type="entry name" value="NAD(P)-binding Rossmann-fold domains"/>
    <property type="match status" value="1"/>
</dbReference>
<dbReference type="SUPFAM" id="SSF48179">
    <property type="entry name" value="6-phosphogluconate dehydrogenase C-terminal domain-like"/>
    <property type="match status" value="1"/>
</dbReference>
<evidence type="ECO:0000256" key="8">
    <source>
        <dbReference type="ARBA" id="ARBA00023141"/>
    </source>
</evidence>
<evidence type="ECO:0000256" key="1">
    <source>
        <dbReference type="ARBA" id="ARBA00005067"/>
    </source>
</evidence>
<keyword evidence="7" id="KW-0520">NAD</keyword>
<reference evidence="12 13" key="1">
    <citation type="submission" date="2024-09" db="EMBL/GenBank/DDBJ databases">
        <title>Paenibacillus zeirhizospherea sp. nov., isolated from surface of the maize (Zea mays) roots in a horticulture field, Hungary.</title>
        <authorList>
            <person name="Marton D."/>
            <person name="Farkas M."/>
            <person name="Bedics A."/>
            <person name="Toth E."/>
            <person name="Tancsics A."/>
            <person name="Boka K."/>
            <person name="Maroti G."/>
            <person name="Kriszt B."/>
            <person name="Cserhati M."/>
        </authorList>
    </citation>
    <scope>NUCLEOTIDE SEQUENCE [LARGE SCALE GENOMIC DNA]</scope>
    <source>
        <strain evidence="12 13">KCTC 33519</strain>
    </source>
</reference>
<dbReference type="Gene3D" id="1.10.3660.10">
    <property type="entry name" value="6-phosphogluconate dehydrogenase C-terminal like domain"/>
    <property type="match status" value="1"/>
</dbReference>
<protein>
    <recommendedName>
        <fullName evidence="4">Prephenate dehydrogenase</fullName>
        <ecNumber evidence="3">1.3.1.12</ecNumber>
    </recommendedName>
</protein>
<name>A0ABV5AP26_9BACL</name>
<keyword evidence="8" id="KW-0028">Amino-acid biosynthesis</keyword>
<feature type="domain" description="ACT" evidence="11">
    <location>
        <begin position="294"/>
        <end position="362"/>
    </location>
</feature>
<comment type="caution">
    <text evidence="12">The sequence shown here is derived from an EMBL/GenBank/DDBJ whole genome shotgun (WGS) entry which is preliminary data.</text>
</comment>
<dbReference type="InterPro" id="IPR036291">
    <property type="entry name" value="NAD(P)-bd_dom_sf"/>
</dbReference>
<dbReference type="InterPro" id="IPR045865">
    <property type="entry name" value="ACT-like_dom_sf"/>
</dbReference>
<evidence type="ECO:0000313" key="13">
    <source>
        <dbReference type="Proteomes" id="UP001580346"/>
    </source>
</evidence>
<dbReference type="PANTHER" id="PTHR21363:SF0">
    <property type="entry name" value="PREPHENATE DEHYDROGENASE [NADP(+)]"/>
    <property type="match status" value="1"/>
</dbReference>
<proteinExistence type="inferred from homology"/>
<dbReference type="PROSITE" id="PS51671">
    <property type="entry name" value="ACT"/>
    <property type="match status" value="1"/>
</dbReference>
<organism evidence="12 13">
    <name type="scientific">Paenibacillus enshidis</name>
    <dbReference type="NCBI Taxonomy" id="1458439"/>
    <lineage>
        <taxon>Bacteria</taxon>
        <taxon>Bacillati</taxon>
        <taxon>Bacillota</taxon>
        <taxon>Bacilli</taxon>
        <taxon>Bacillales</taxon>
        <taxon>Paenibacillaceae</taxon>
        <taxon>Paenibacillus</taxon>
    </lineage>
</organism>
<accession>A0ABV5AP26</accession>
<evidence type="ECO:0000256" key="9">
    <source>
        <dbReference type="ARBA" id="ARBA00049260"/>
    </source>
</evidence>
<evidence type="ECO:0000256" key="7">
    <source>
        <dbReference type="ARBA" id="ARBA00023027"/>
    </source>
</evidence>
<dbReference type="EC" id="1.3.1.12" evidence="3"/>
<dbReference type="Proteomes" id="UP001580346">
    <property type="component" value="Unassembled WGS sequence"/>
</dbReference>
<evidence type="ECO:0000313" key="12">
    <source>
        <dbReference type="EMBL" id="MFB5265956.1"/>
    </source>
</evidence>
<evidence type="ECO:0000259" key="11">
    <source>
        <dbReference type="PROSITE" id="PS51671"/>
    </source>
</evidence>
<evidence type="ECO:0000256" key="6">
    <source>
        <dbReference type="ARBA" id="ARBA00023002"/>
    </source>
</evidence>
<evidence type="ECO:0000256" key="4">
    <source>
        <dbReference type="ARBA" id="ARBA00016891"/>
    </source>
</evidence>
<dbReference type="PROSITE" id="PS51176">
    <property type="entry name" value="PDH_ADH"/>
    <property type="match status" value="1"/>
</dbReference>
<dbReference type="InterPro" id="IPR046825">
    <property type="entry name" value="PDH_C"/>
</dbReference>
<dbReference type="SUPFAM" id="SSF55021">
    <property type="entry name" value="ACT-like"/>
    <property type="match status" value="1"/>
</dbReference>
<dbReference type="EMBL" id="JBHHMI010000002">
    <property type="protein sequence ID" value="MFB5265956.1"/>
    <property type="molecule type" value="Genomic_DNA"/>
</dbReference>
<dbReference type="Gene3D" id="3.40.50.720">
    <property type="entry name" value="NAD(P)-binding Rossmann-like Domain"/>
    <property type="match status" value="1"/>
</dbReference>
<dbReference type="PANTHER" id="PTHR21363">
    <property type="entry name" value="PREPHENATE DEHYDROGENASE"/>
    <property type="match status" value="1"/>
</dbReference>
<dbReference type="InterPro" id="IPR046826">
    <property type="entry name" value="PDH_N"/>
</dbReference>
<dbReference type="Gene3D" id="3.30.70.260">
    <property type="match status" value="1"/>
</dbReference>
<gene>
    <name evidence="12" type="ORF">ACE41H_04030</name>
</gene>
<evidence type="ECO:0000259" key="10">
    <source>
        <dbReference type="PROSITE" id="PS51176"/>
    </source>
</evidence>
<evidence type="ECO:0000256" key="5">
    <source>
        <dbReference type="ARBA" id="ARBA00022498"/>
    </source>
</evidence>
<feature type="domain" description="Prephenate/arogenate dehydrogenase" evidence="10">
    <location>
        <begin position="1"/>
        <end position="289"/>
    </location>
</feature>
<dbReference type="InterPro" id="IPR003099">
    <property type="entry name" value="Prephen_DH"/>
</dbReference>
<dbReference type="Pfam" id="PF20463">
    <property type="entry name" value="PDH_C"/>
    <property type="match status" value="1"/>
</dbReference>
<keyword evidence="6" id="KW-0560">Oxidoreductase</keyword>
<dbReference type="RefSeq" id="WP_375353507.1">
    <property type="nucleotide sequence ID" value="NZ_JBHHMI010000002.1"/>
</dbReference>
<comment type="pathway">
    <text evidence="1">Amino-acid biosynthesis; L-tyrosine biosynthesis; (4-hydroxyphenyl)pyruvate from prephenate (NAD(+) route): step 1/1.</text>
</comment>
<dbReference type="InterPro" id="IPR002912">
    <property type="entry name" value="ACT_dom"/>
</dbReference>
<keyword evidence="13" id="KW-1185">Reference proteome</keyword>
<comment type="catalytic activity">
    <reaction evidence="9">
        <text>prephenate + NAD(+) = 3-(4-hydroxyphenyl)pyruvate + CO2 + NADH</text>
        <dbReference type="Rhea" id="RHEA:13869"/>
        <dbReference type="ChEBI" id="CHEBI:16526"/>
        <dbReference type="ChEBI" id="CHEBI:29934"/>
        <dbReference type="ChEBI" id="CHEBI:36242"/>
        <dbReference type="ChEBI" id="CHEBI:57540"/>
        <dbReference type="ChEBI" id="CHEBI:57945"/>
        <dbReference type="EC" id="1.3.1.12"/>
    </reaction>
</comment>
<keyword evidence="5" id="KW-0827">Tyrosine biosynthesis</keyword>
<evidence type="ECO:0000256" key="3">
    <source>
        <dbReference type="ARBA" id="ARBA00012068"/>
    </source>
</evidence>
<dbReference type="CDD" id="cd04909">
    <property type="entry name" value="ACT_PDH-BS"/>
    <property type="match status" value="1"/>
</dbReference>
<evidence type="ECO:0000256" key="2">
    <source>
        <dbReference type="ARBA" id="ARBA00007964"/>
    </source>
</evidence>
<dbReference type="InterPro" id="IPR050812">
    <property type="entry name" value="Preph/Arog_dehydrog"/>
</dbReference>
<sequence>MKIAIFGVGLIGGSLALCFKGKPGITVVGHAHLPELLEPMVSRGVVDSATLSVEEAALDADFIFLCVPVGQLEHYLLLLSKLPLKKGCIISDVGSTKQSITTLAEQIPWDGVYFIGGHPMAGSERSGITAASAVLFENAYYVLSPAADVPEQVCSSLEKLLQFTGAQIVRVEPGMHDDIVGAISHLPHIIAASLVNQVRTHNEENGLYRVLAAGGFRDITRIASSDPIVWRDILLSNRDVLLNLLQEWNEQIERFTCLLLERDGEGIEDEFRTAGAFRSELPERRKGMITPLFDLYIDVPDTPGIIGQIATQLGDHRINLSNMQIIESREDVPGILRLSFRQEEDWEKAKKLLSEQRYHVVV</sequence>
<dbReference type="Pfam" id="PF02153">
    <property type="entry name" value="PDH_N"/>
    <property type="match status" value="1"/>
</dbReference>
<keyword evidence="8" id="KW-0057">Aromatic amino acid biosynthesis</keyword>
<dbReference type="InterPro" id="IPR008927">
    <property type="entry name" value="6-PGluconate_DH-like_C_sf"/>
</dbReference>
<comment type="similarity">
    <text evidence="2">Belongs to the prephenate/arogenate dehydrogenase family.</text>
</comment>